<evidence type="ECO:0000313" key="1">
    <source>
        <dbReference type="EMBL" id="SLN36482.1"/>
    </source>
</evidence>
<dbReference type="OrthoDB" id="7865603at2"/>
<accession>A0A1Y5SBY5</accession>
<protein>
    <submittedName>
        <fullName evidence="1">Uncharacterized protein</fullName>
    </submittedName>
</protein>
<dbReference type="EMBL" id="FWFS01000004">
    <property type="protein sequence ID" value="SLN36482.1"/>
    <property type="molecule type" value="Genomic_DNA"/>
</dbReference>
<organism evidence="1 2">
    <name type="scientific">Aquimixticola soesokkakensis</name>
    <dbReference type="NCBI Taxonomy" id="1519096"/>
    <lineage>
        <taxon>Bacteria</taxon>
        <taxon>Pseudomonadati</taxon>
        <taxon>Pseudomonadota</taxon>
        <taxon>Alphaproteobacteria</taxon>
        <taxon>Rhodobacterales</taxon>
        <taxon>Paracoccaceae</taxon>
        <taxon>Aquimixticola</taxon>
    </lineage>
</organism>
<sequence length="195" mass="21750">MSYFPPEFNPRDDVVGVLALAAIEAEDGTHRFMVGTDGRFIDSAGHAWFGSQLLSVGDLELSINGTAPSGALTLSFIQDPDAPDLIAQMREQGVAAIEGRPLTFYQQPLRAMAEFYAPTLAPIPWLTRTMRRLTFDATGAQERSISVEFEAASEYRRTARRRVYNTTDHSQMVGATNPSLSFVPRDNWRSEKMFR</sequence>
<reference evidence="1 2" key="1">
    <citation type="submission" date="2017-03" db="EMBL/GenBank/DDBJ databases">
        <authorList>
            <person name="Afonso C.L."/>
            <person name="Miller P.J."/>
            <person name="Scott M.A."/>
            <person name="Spackman E."/>
            <person name="Goraichik I."/>
            <person name="Dimitrov K.M."/>
            <person name="Suarez D.L."/>
            <person name="Swayne D.E."/>
        </authorList>
    </citation>
    <scope>NUCLEOTIDE SEQUENCE [LARGE SCALE GENOMIC DNA]</scope>
    <source>
        <strain evidence="1 2">CECT 8620</strain>
    </source>
</reference>
<dbReference type="RefSeq" id="WP_085836022.1">
    <property type="nucleotide sequence ID" value="NZ_FWFS01000004.1"/>
</dbReference>
<evidence type="ECO:0000313" key="2">
    <source>
        <dbReference type="Proteomes" id="UP000193862"/>
    </source>
</evidence>
<proteinExistence type="predicted"/>
<dbReference type="Proteomes" id="UP000193862">
    <property type="component" value="Unassembled WGS sequence"/>
</dbReference>
<name>A0A1Y5SBY5_9RHOB</name>
<dbReference type="AlphaFoldDB" id="A0A1Y5SBY5"/>
<keyword evidence="2" id="KW-1185">Reference proteome</keyword>
<gene>
    <name evidence="1" type="ORF">AQS8620_01295</name>
</gene>